<accession>A0ABR8S2J1</accession>
<dbReference type="InterPro" id="IPR032466">
    <property type="entry name" value="Metal_Hydrolase"/>
</dbReference>
<reference evidence="3 4" key="1">
    <citation type="submission" date="2020-08" db="EMBL/GenBank/DDBJ databases">
        <title>A Genomic Blueprint of the Chicken Gut Microbiome.</title>
        <authorList>
            <person name="Gilroy R."/>
            <person name="Ravi A."/>
            <person name="Getino M."/>
            <person name="Pursley I."/>
            <person name="Horton D.L."/>
            <person name="Alikhan N.-F."/>
            <person name="Baker D."/>
            <person name="Gharbi K."/>
            <person name="Hall N."/>
            <person name="Watson M."/>
            <person name="Adriaenssens E.M."/>
            <person name="Foster-Nyarko E."/>
            <person name="Jarju S."/>
            <person name="Secka A."/>
            <person name="Antonio M."/>
            <person name="Oren A."/>
            <person name="Chaudhuri R."/>
            <person name="La Ragione R.M."/>
            <person name="Hildebrand F."/>
            <person name="Pallen M.J."/>
        </authorList>
    </citation>
    <scope>NUCLEOTIDE SEQUENCE [LARGE SCALE GENOMIC DNA]</scope>
    <source>
        <strain evidence="3 4">Sa4CUA7</strain>
    </source>
</reference>
<name>A0ABR8S2J1_9MICO</name>
<dbReference type="InterPro" id="IPR052350">
    <property type="entry name" value="Metallo-dep_Lactonases"/>
</dbReference>
<dbReference type="PANTHER" id="PTHR43569">
    <property type="entry name" value="AMIDOHYDROLASE"/>
    <property type="match status" value="1"/>
</dbReference>
<dbReference type="Gene3D" id="3.20.20.140">
    <property type="entry name" value="Metal-dependent hydrolases"/>
    <property type="match status" value="1"/>
</dbReference>
<dbReference type="PANTHER" id="PTHR43569:SF2">
    <property type="entry name" value="AMIDOHYDROLASE-RELATED DOMAIN-CONTAINING PROTEIN"/>
    <property type="match status" value="1"/>
</dbReference>
<dbReference type="EMBL" id="JACSQP010000004">
    <property type="protein sequence ID" value="MBD7957712.1"/>
    <property type="molecule type" value="Genomic_DNA"/>
</dbReference>
<feature type="domain" description="Amidohydrolase-related" evidence="2">
    <location>
        <begin position="36"/>
        <end position="251"/>
    </location>
</feature>
<dbReference type="Pfam" id="PF04909">
    <property type="entry name" value="Amidohydro_2"/>
    <property type="match status" value="1"/>
</dbReference>
<protein>
    <submittedName>
        <fullName evidence="3">Amidohydrolase family protein</fullName>
    </submittedName>
</protein>
<evidence type="ECO:0000313" key="3">
    <source>
        <dbReference type="EMBL" id="MBD7957712.1"/>
    </source>
</evidence>
<evidence type="ECO:0000259" key="2">
    <source>
        <dbReference type="Pfam" id="PF04909"/>
    </source>
</evidence>
<comment type="similarity">
    <text evidence="1">Belongs to the metallo-dependent hydrolases superfamily.</text>
</comment>
<keyword evidence="4" id="KW-1185">Reference proteome</keyword>
<dbReference type="Proteomes" id="UP000648352">
    <property type="component" value="Unassembled WGS sequence"/>
</dbReference>
<dbReference type="SUPFAM" id="SSF51556">
    <property type="entry name" value="Metallo-dependent hydrolases"/>
    <property type="match status" value="1"/>
</dbReference>
<gene>
    <name evidence="3" type="ORF">H9651_08680</name>
</gene>
<evidence type="ECO:0000256" key="1">
    <source>
        <dbReference type="ARBA" id="ARBA00038310"/>
    </source>
</evidence>
<sequence>MPVAVIDAHVHIWDPAVLPVPWVEGSPLAGPRLPRDLDGDDRISARVFVEADMAATPLAEVDWATSLGWDGLIGIVADVDLTAGTLPSDLAELRLRPLVRGVRDLLQNRTDAAIAACAPGLGLLGDVTFDACVTWQQLPAVAALATVAPETAIVLDHCGKPPVTDGLDSAAGKRWLRGIRSVAACDNVTVKLSGLRAEAADAASFTAHAPAFLEATLEAFGTERAMFGSDWPVSTGADAGVSTAQWIDLVRVAAGTGWPQVAAGTASRVYRLRG</sequence>
<comment type="caution">
    <text evidence="3">The sequence shown here is derived from an EMBL/GenBank/DDBJ whole genome shotgun (WGS) entry which is preliminary data.</text>
</comment>
<proteinExistence type="inferred from homology"/>
<organism evidence="3 4">
    <name type="scientific">Microbacterium pullorum</name>
    <dbReference type="NCBI Taxonomy" id="2762236"/>
    <lineage>
        <taxon>Bacteria</taxon>
        <taxon>Bacillati</taxon>
        <taxon>Actinomycetota</taxon>
        <taxon>Actinomycetes</taxon>
        <taxon>Micrococcales</taxon>
        <taxon>Microbacteriaceae</taxon>
        <taxon>Microbacterium</taxon>
    </lineage>
</organism>
<dbReference type="RefSeq" id="WP_191718879.1">
    <property type="nucleotide sequence ID" value="NZ_JACSQP010000004.1"/>
</dbReference>
<dbReference type="InterPro" id="IPR006680">
    <property type="entry name" value="Amidohydro-rel"/>
</dbReference>
<evidence type="ECO:0000313" key="4">
    <source>
        <dbReference type="Proteomes" id="UP000648352"/>
    </source>
</evidence>